<evidence type="ECO:0000313" key="3">
    <source>
        <dbReference type="Proteomes" id="UP000289886"/>
    </source>
</evidence>
<gene>
    <name evidence="2" type="ORF">EOD39_6403</name>
</gene>
<comment type="caution">
    <text evidence="2">The sequence shown here is derived from an EMBL/GenBank/DDBJ whole genome shotgun (WGS) entry which is preliminary data.</text>
</comment>
<feature type="compositionally biased region" description="Polar residues" evidence="1">
    <location>
        <begin position="67"/>
        <end position="78"/>
    </location>
</feature>
<proteinExistence type="predicted"/>
<feature type="non-terminal residue" evidence="2">
    <location>
        <position position="1"/>
    </location>
</feature>
<evidence type="ECO:0000313" key="2">
    <source>
        <dbReference type="EMBL" id="RXN01534.1"/>
    </source>
</evidence>
<dbReference type="Proteomes" id="UP000289886">
    <property type="component" value="Unassembled WGS sequence"/>
</dbReference>
<sequence>GAVLLANVQGISVNVDPIFYTWLLHQPQKRSSRHSHQQPAGAIPVTLPVTKRKEDELSVGSAPLAKQPSNQASEYASSPVKTKTLIGDAFPWTISLSRFSVYTLLGQQKSFSLVEPMSCTSALAITSHKLQALGLESRHSFVSMWTWNHSR</sequence>
<dbReference type="EMBL" id="SCEB01000038">
    <property type="protein sequence ID" value="RXN01534.1"/>
    <property type="molecule type" value="Genomic_DNA"/>
</dbReference>
<dbReference type="AlphaFoldDB" id="A0A662Z0C5"/>
<dbReference type="PANTHER" id="PTHR12517">
    <property type="entry name" value="VACUOLAR PROTEIN SORTING-ASSOCIATED PROTEIN 13B"/>
    <property type="match status" value="1"/>
</dbReference>
<dbReference type="PANTHER" id="PTHR12517:SF0">
    <property type="entry name" value="INTERMEMBRANE LIPID TRANSFER PROTEIN VPS13B"/>
    <property type="match status" value="1"/>
</dbReference>
<evidence type="ECO:0000256" key="1">
    <source>
        <dbReference type="SAM" id="MobiDB-lite"/>
    </source>
</evidence>
<feature type="region of interest" description="Disordered" evidence="1">
    <location>
        <begin position="57"/>
        <end position="78"/>
    </location>
</feature>
<reference evidence="2 3" key="1">
    <citation type="submission" date="2019-01" db="EMBL/GenBank/DDBJ databases">
        <title>Draft Genome and Complete Hox-Cluster Characterization of the Sterlet Sturgeon (Acipenser ruthenus).</title>
        <authorList>
            <person name="Wei Q."/>
        </authorList>
    </citation>
    <scope>NUCLEOTIDE SEQUENCE [LARGE SCALE GENOMIC DNA]</scope>
    <source>
        <strain evidence="2">WHYD16114868_AA</strain>
        <tissue evidence="2">Blood</tissue>
    </source>
</reference>
<keyword evidence="3" id="KW-1185">Reference proteome</keyword>
<name>A0A662Z0C5_ACIRT</name>
<accession>A0A662Z0C5</accession>
<organism evidence="2 3">
    <name type="scientific">Acipenser ruthenus</name>
    <name type="common">Sterlet sturgeon</name>
    <dbReference type="NCBI Taxonomy" id="7906"/>
    <lineage>
        <taxon>Eukaryota</taxon>
        <taxon>Metazoa</taxon>
        <taxon>Chordata</taxon>
        <taxon>Craniata</taxon>
        <taxon>Vertebrata</taxon>
        <taxon>Euteleostomi</taxon>
        <taxon>Actinopterygii</taxon>
        <taxon>Chondrostei</taxon>
        <taxon>Acipenseriformes</taxon>
        <taxon>Acipenseridae</taxon>
        <taxon>Acipenser</taxon>
    </lineage>
</organism>
<protein>
    <submittedName>
        <fullName evidence="2">Vacuolar protein sorting-associated protein 13B</fullName>
    </submittedName>
</protein>
<dbReference type="InterPro" id="IPR039782">
    <property type="entry name" value="VPS13B"/>
</dbReference>